<dbReference type="PROSITE" id="PS50088">
    <property type="entry name" value="ANK_REPEAT"/>
    <property type="match status" value="4"/>
</dbReference>
<accession>A0A8S3YN40</accession>
<dbReference type="InterPro" id="IPR036770">
    <property type="entry name" value="Ankyrin_rpt-contain_sf"/>
</dbReference>
<dbReference type="GO" id="GO:0004842">
    <property type="term" value="F:ubiquitin-protein transferase activity"/>
    <property type="evidence" value="ECO:0007669"/>
    <property type="project" value="TreeGrafter"/>
</dbReference>
<sequence length="264" mass="29320">MADRDEELFRAVQGNHVKQVETLLDHGVSLNVSDTAPMKLAIETGNTKLAILLLERRSSMSISNRYELLEHAMIKKQSAVVARLLKHKVSPNAHLSFGDSPLCFAAEVNSQELVKVLLQANANPNSVNAREETALYIACRDGSTAIAKILITFGADLSWVHTKDYNFTPLIVAVANDNRDIVQLLLNFNINIDAQDTEGWTALWHAYSNGNEEICALLLKAGAKTDIPNNEGKTVIQEANEDEDEENFTHLFTKYAKFRNSLTL</sequence>
<keyword evidence="2 3" id="KW-0040">ANK repeat</keyword>
<feature type="repeat" description="ANK" evidence="3">
    <location>
        <begin position="165"/>
        <end position="197"/>
    </location>
</feature>
<dbReference type="PROSITE" id="PS50297">
    <property type="entry name" value="ANK_REP_REGION"/>
    <property type="match status" value="4"/>
</dbReference>
<dbReference type="GO" id="GO:0085020">
    <property type="term" value="P:protein K6-linked ubiquitination"/>
    <property type="evidence" value="ECO:0007669"/>
    <property type="project" value="TreeGrafter"/>
</dbReference>
<gene>
    <name evidence="4" type="ORF">CUNI_LOCUS4012</name>
</gene>
<dbReference type="GO" id="GO:0070531">
    <property type="term" value="C:BRCA1-A complex"/>
    <property type="evidence" value="ECO:0007669"/>
    <property type="project" value="TreeGrafter"/>
</dbReference>
<dbReference type="SMART" id="SM00248">
    <property type="entry name" value="ANK"/>
    <property type="match status" value="7"/>
</dbReference>
<organism evidence="4 5">
    <name type="scientific">Candidula unifasciata</name>
    <dbReference type="NCBI Taxonomy" id="100452"/>
    <lineage>
        <taxon>Eukaryota</taxon>
        <taxon>Metazoa</taxon>
        <taxon>Spiralia</taxon>
        <taxon>Lophotrochozoa</taxon>
        <taxon>Mollusca</taxon>
        <taxon>Gastropoda</taxon>
        <taxon>Heterobranchia</taxon>
        <taxon>Euthyneura</taxon>
        <taxon>Panpulmonata</taxon>
        <taxon>Eupulmonata</taxon>
        <taxon>Stylommatophora</taxon>
        <taxon>Helicina</taxon>
        <taxon>Helicoidea</taxon>
        <taxon>Geomitridae</taxon>
        <taxon>Candidula</taxon>
    </lineage>
</organism>
<feature type="repeat" description="ANK" evidence="3">
    <location>
        <begin position="130"/>
        <end position="162"/>
    </location>
</feature>
<evidence type="ECO:0000256" key="1">
    <source>
        <dbReference type="ARBA" id="ARBA00022737"/>
    </source>
</evidence>
<dbReference type="EMBL" id="CAJHNH020000557">
    <property type="protein sequence ID" value="CAG5118454.1"/>
    <property type="molecule type" value="Genomic_DNA"/>
</dbReference>
<dbReference type="Pfam" id="PF12796">
    <property type="entry name" value="Ank_2"/>
    <property type="match status" value="1"/>
</dbReference>
<dbReference type="Pfam" id="PF00023">
    <property type="entry name" value="Ank"/>
    <property type="match status" value="1"/>
</dbReference>
<proteinExistence type="predicted"/>
<feature type="repeat" description="ANK" evidence="3">
    <location>
        <begin position="97"/>
        <end position="129"/>
    </location>
</feature>
<evidence type="ECO:0000256" key="3">
    <source>
        <dbReference type="PROSITE-ProRule" id="PRU00023"/>
    </source>
</evidence>
<dbReference type="AlphaFoldDB" id="A0A8S3YN40"/>
<keyword evidence="1" id="KW-0677">Repeat</keyword>
<evidence type="ECO:0000256" key="2">
    <source>
        <dbReference type="ARBA" id="ARBA00023043"/>
    </source>
</evidence>
<dbReference type="PANTHER" id="PTHR24171">
    <property type="entry name" value="ANKYRIN REPEAT DOMAIN-CONTAINING PROTEIN 39-RELATED"/>
    <property type="match status" value="1"/>
</dbReference>
<dbReference type="InterPro" id="IPR002110">
    <property type="entry name" value="Ankyrin_rpt"/>
</dbReference>
<dbReference type="OrthoDB" id="9984784at2759"/>
<dbReference type="Gene3D" id="1.25.40.20">
    <property type="entry name" value="Ankyrin repeat-containing domain"/>
    <property type="match status" value="1"/>
</dbReference>
<dbReference type="Proteomes" id="UP000678393">
    <property type="component" value="Unassembled WGS sequence"/>
</dbReference>
<keyword evidence="5" id="KW-1185">Reference proteome</keyword>
<dbReference type="GO" id="GO:0031436">
    <property type="term" value="C:BRCA1-BARD1 complex"/>
    <property type="evidence" value="ECO:0007669"/>
    <property type="project" value="TreeGrafter"/>
</dbReference>
<reference evidence="4" key="1">
    <citation type="submission" date="2021-04" db="EMBL/GenBank/DDBJ databases">
        <authorList>
            <consortium name="Molecular Ecology Group"/>
        </authorList>
    </citation>
    <scope>NUCLEOTIDE SEQUENCE</scope>
</reference>
<evidence type="ECO:0000313" key="5">
    <source>
        <dbReference type="Proteomes" id="UP000678393"/>
    </source>
</evidence>
<comment type="caution">
    <text evidence="4">The sequence shown here is derived from an EMBL/GenBank/DDBJ whole genome shotgun (WGS) entry which is preliminary data.</text>
</comment>
<name>A0A8S3YN40_9EUPU</name>
<evidence type="ECO:0000313" key="4">
    <source>
        <dbReference type="EMBL" id="CAG5118454.1"/>
    </source>
</evidence>
<dbReference type="SUPFAM" id="SSF48403">
    <property type="entry name" value="Ankyrin repeat"/>
    <property type="match status" value="1"/>
</dbReference>
<feature type="repeat" description="ANK" evidence="3">
    <location>
        <begin position="198"/>
        <end position="230"/>
    </location>
</feature>
<dbReference type="PANTHER" id="PTHR24171:SF8">
    <property type="entry name" value="BRCA1-ASSOCIATED RING DOMAIN PROTEIN 1"/>
    <property type="match status" value="1"/>
</dbReference>
<protein>
    <submittedName>
        <fullName evidence="4">Uncharacterized protein</fullName>
    </submittedName>
</protein>